<evidence type="ECO:0000313" key="9">
    <source>
        <dbReference type="Proteomes" id="UP001139319"/>
    </source>
</evidence>
<keyword evidence="9" id="KW-1185">Reference proteome</keyword>
<feature type="domain" description="ABC3 transporter permease C-terminal" evidence="7">
    <location>
        <begin position="259"/>
        <end position="366"/>
    </location>
</feature>
<feature type="transmembrane region" description="Helical" evidence="6">
    <location>
        <begin position="302"/>
        <end position="327"/>
    </location>
</feature>
<comment type="subcellular location">
    <subcellularLocation>
        <location evidence="1">Cell membrane</location>
        <topology evidence="1">Multi-pass membrane protein</topology>
    </subcellularLocation>
</comment>
<feature type="transmembrane region" description="Helical" evidence="6">
    <location>
        <begin position="786"/>
        <end position="806"/>
    </location>
</feature>
<evidence type="ECO:0000313" key="8">
    <source>
        <dbReference type="EMBL" id="MCP8898013.1"/>
    </source>
</evidence>
<feature type="domain" description="ABC3 transporter permease C-terminal" evidence="7">
    <location>
        <begin position="702"/>
        <end position="816"/>
    </location>
</feature>
<gene>
    <name evidence="8" type="ORF">M6D89_01725</name>
</gene>
<keyword evidence="3 6" id="KW-0812">Transmembrane</keyword>
<evidence type="ECO:0000256" key="4">
    <source>
        <dbReference type="ARBA" id="ARBA00022989"/>
    </source>
</evidence>
<feature type="transmembrane region" description="Helical" evidence="6">
    <location>
        <begin position="468"/>
        <end position="487"/>
    </location>
</feature>
<reference evidence="8" key="2">
    <citation type="submission" date="2023-01" db="EMBL/GenBank/DDBJ databases">
        <title>Gilvimarinus xylanilyticus HB14 isolated from Caulerpa lentillifera aquaculture base in Hainan, China.</title>
        <authorList>
            <person name="Zhang Y.-J."/>
        </authorList>
    </citation>
    <scope>NUCLEOTIDE SEQUENCE</scope>
    <source>
        <strain evidence="8">HB14</strain>
    </source>
</reference>
<dbReference type="AlphaFoldDB" id="A0A9X2HZL4"/>
<keyword evidence="4 6" id="KW-1133">Transmembrane helix</keyword>
<comment type="caution">
    <text evidence="8">The sequence shown here is derived from an EMBL/GenBank/DDBJ whole genome shotgun (WGS) entry which is preliminary data.</text>
</comment>
<dbReference type="GO" id="GO:0005886">
    <property type="term" value="C:plasma membrane"/>
    <property type="evidence" value="ECO:0007669"/>
    <property type="project" value="UniProtKB-SubCell"/>
</dbReference>
<evidence type="ECO:0000256" key="6">
    <source>
        <dbReference type="SAM" id="Phobius"/>
    </source>
</evidence>
<dbReference type="Proteomes" id="UP001139319">
    <property type="component" value="Unassembled WGS sequence"/>
</dbReference>
<dbReference type="EMBL" id="JAMFTH010000001">
    <property type="protein sequence ID" value="MCP8898013.1"/>
    <property type="molecule type" value="Genomic_DNA"/>
</dbReference>
<evidence type="ECO:0000256" key="1">
    <source>
        <dbReference type="ARBA" id="ARBA00004651"/>
    </source>
</evidence>
<feature type="transmembrane region" description="Helical" evidence="6">
    <location>
        <begin position="699"/>
        <end position="721"/>
    </location>
</feature>
<evidence type="ECO:0000256" key="5">
    <source>
        <dbReference type="ARBA" id="ARBA00023136"/>
    </source>
</evidence>
<dbReference type="RefSeq" id="WP_253966305.1">
    <property type="nucleotide sequence ID" value="NZ_JAMFTH010000001.1"/>
</dbReference>
<evidence type="ECO:0000256" key="3">
    <source>
        <dbReference type="ARBA" id="ARBA00022692"/>
    </source>
</evidence>
<dbReference type="PANTHER" id="PTHR30287:SF1">
    <property type="entry name" value="INNER MEMBRANE PROTEIN"/>
    <property type="match status" value="1"/>
</dbReference>
<evidence type="ECO:0000259" key="7">
    <source>
        <dbReference type="Pfam" id="PF02687"/>
    </source>
</evidence>
<sequence>MLALRLLWRNWRSGEVKLLAIALTLAVTVVSTIALFTDRLESTLLEQSNSLLGADKLITSNQPHQAAWQSEAEEQGIDTSRVAHFASMVFAGDEMHLASIKAVGQRYPLRGYIDLSEQPFATSGPSVTRASGIPPAGEVWVDSRLLPLLHIELGDSLQIGEHSFTASKVIVSEPDGSGPFSVMGARIMMNMADLDKTRVIQPGSRVEYQWLLASDPDDLQAFVEWLEPRLTEHEEVVGIENAQRRLQGTLKTGRRFLVLAAVMGVLLAGVAIALAARQFAARHINPVALLKSLGVGARRIRLLYLAQLSCLSLLAALVGLALGYAIQELIALAVYRLYQIEMAPAQWQTYLLSVISGPVALVGFALPGLWFLPNVAPIKVLRQDLEVNTGAVLWQIAMACGVLILLVVVFGRDLMLGATVLLALAVVAVLAGLLAYGLLSLGKKAGAQAGSRWRLAVASIQRRRSASVLQVVVFATAVMLLLTLTIVRTSLIEEWQVKVPEDAPNHFLLNIAPSEVEPFQTLLDKNQLSVEQLYPMVRGRLTFINERPKPEDTLNREASLTWSDQLADDNEVVAGQWWDEWSGSESGLPGVSVEAEVAERLDISLGDELTFSIGGLEAKAEVASFRTLEWESLQPNFYFIFQPGALDDYSPMYMTSVYLPPEQKTFINTLLTNYPTIVVIELDRIINQIRTIVSQVSDGVGLVLLMVLLGGCLVLVASVNGSINERKQEAGLLRALGASRSLITGGVWTEFAILGFAAGIIAAVAAEALLIGLQVAVFEVPVQPHYIYWLLTPVVTAVFVAAIGAFSCRHAVNTPPAVVLREAA</sequence>
<reference evidence="8" key="1">
    <citation type="submission" date="2022-05" db="EMBL/GenBank/DDBJ databases">
        <authorList>
            <person name="Sun H.-N."/>
        </authorList>
    </citation>
    <scope>NUCLEOTIDE SEQUENCE</scope>
    <source>
        <strain evidence="8">HB14</strain>
    </source>
</reference>
<organism evidence="8 9">
    <name type="scientific">Gilvimarinus xylanilyticus</name>
    <dbReference type="NCBI Taxonomy" id="2944139"/>
    <lineage>
        <taxon>Bacteria</taxon>
        <taxon>Pseudomonadati</taxon>
        <taxon>Pseudomonadota</taxon>
        <taxon>Gammaproteobacteria</taxon>
        <taxon>Cellvibrionales</taxon>
        <taxon>Cellvibrionaceae</taxon>
        <taxon>Gilvimarinus</taxon>
    </lineage>
</organism>
<feature type="transmembrane region" description="Helical" evidence="6">
    <location>
        <begin position="742"/>
        <end position="766"/>
    </location>
</feature>
<dbReference type="Pfam" id="PF02687">
    <property type="entry name" value="FtsX"/>
    <property type="match status" value="2"/>
</dbReference>
<feature type="transmembrane region" description="Helical" evidence="6">
    <location>
        <begin position="256"/>
        <end position="276"/>
    </location>
</feature>
<feature type="transmembrane region" description="Helical" evidence="6">
    <location>
        <begin position="416"/>
        <end position="439"/>
    </location>
</feature>
<feature type="transmembrane region" description="Helical" evidence="6">
    <location>
        <begin position="347"/>
        <end position="372"/>
    </location>
</feature>
<name>A0A9X2HZL4_9GAMM</name>
<keyword evidence="2" id="KW-1003">Cell membrane</keyword>
<dbReference type="InterPro" id="IPR038766">
    <property type="entry name" value="Membrane_comp_ABC_pdt"/>
</dbReference>
<accession>A0A9X2HZL4</accession>
<feature type="transmembrane region" description="Helical" evidence="6">
    <location>
        <begin position="392"/>
        <end position="410"/>
    </location>
</feature>
<dbReference type="InterPro" id="IPR003838">
    <property type="entry name" value="ABC3_permease_C"/>
</dbReference>
<evidence type="ECO:0000256" key="2">
    <source>
        <dbReference type="ARBA" id="ARBA00022475"/>
    </source>
</evidence>
<proteinExistence type="predicted"/>
<keyword evidence="5 6" id="KW-0472">Membrane</keyword>
<dbReference type="PANTHER" id="PTHR30287">
    <property type="entry name" value="MEMBRANE COMPONENT OF PREDICTED ABC SUPERFAMILY METABOLITE UPTAKE TRANSPORTER"/>
    <property type="match status" value="1"/>
</dbReference>
<protein>
    <submittedName>
        <fullName evidence="8">FtsX-like permease family protein</fullName>
    </submittedName>
</protein>